<gene>
    <name evidence="1" type="ORF">ACFO3E_09375</name>
</gene>
<dbReference type="RefSeq" id="WP_380804095.1">
    <property type="nucleotide sequence ID" value="NZ_JBHSFZ010000015.1"/>
</dbReference>
<keyword evidence="2" id="KW-1185">Reference proteome</keyword>
<comment type="caution">
    <text evidence="1">The sequence shown here is derived from an EMBL/GenBank/DDBJ whole genome shotgun (WGS) entry which is preliminary data.</text>
</comment>
<organism evidence="1 2">
    <name type="scientific">Sphingobium tyrosinilyticum</name>
    <dbReference type="NCBI Taxonomy" id="2715436"/>
    <lineage>
        <taxon>Bacteria</taxon>
        <taxon>Pseudomonadati</taxon>
        <taxon>Pseudomonadota</taxon>
        <taxon>Alphaproteobacteria</taxon>
        <taxon>Sphingomonadales</taxon>
        <taxon>Sphingomonadaceae</taxon>
        <taxon>Sphingobium</taxon>
    </lineage>
</organism>
<evidence type="ECO:0000313" key="1">
    <source>
        <dbReference type="EMBL" id="MFC4594400.1"/>
    </source>
</evidence>
<protein>
    <submittedName>
        <fullName evidence="1">Uncharacterized protein</fullName>
    </submittedName>
</protein>
<sequence>MTISTAVGSNGKLDTSLNNKSWTISNVMCSGPSSIKVSAKALRRNPPNASVPNGQSQTANFTATASGWSNTPASVTTSETLPVGTGATFTSPAQTQNSAKAGNINVTVNNFTSVVGSNGNGSKLVDGPYSATITVSLSPN</sequence>
<proteinExistence type="predicted"/>
<dbReference type="EMBL" id="JBHSFZ010000015">
    <property type="protein sequence ID" value="MFC4594400.1"/>
    <property type="molecule type" value="Genomic_DNA"/>
</dbReference>
<evidence type="ECO:0000313" key="2">
    <source>
        <dbReference type="Proteomes" id="UP001595957"/>
    </source>
</evidence>
<name>A0ABV9F0F1_9SPHN</name>
<dbReference type="Proteomes" id="UP001595957">
    <property type="component" value="Unassembled WGS sequence"/>
</dbReference>
<accession>A0ABV9F0F1</accession>
<reference evidence="2" key="1">
    <citation type="journal article" date="2019" name="Int. J. Syst. Evol. Microbiol.">
        <title>The Global Catalogue of Microorganisms (GCM) 10K type strain sequencing project: providing services to taxonomists for standard genome sequencing and annotation.</title>
        <authorList>
            <consortium name="The Broad Institute Genomics Platform"/>
            <consortium name="The Broad Institute Genome Sequencing Center for Infectious Disease"/>
            <person name="Wu L."/>
            <person name="Ma J."/>
        </authorList>
    </citation>
    <scope>NUCLEOTIDE SEQUENCE [LARGE SCALE GENOMIC DNA]</scope>
    <source>
        <strain evidence="2">NBRC 103632</strain>
    </source>
</reference>